<dbReference type="AlphaFoldDB" id="A0A0V1MG43"/>
<comment type="caution">
    <text evidence="2">The sequence shown here is derived from an EMBL/GenBank/DDBJ whole genome shotgun (WGS) entry which is preliminary data.</text>
</comment>
<proteinExistence type="predicted"/>
<evidence type="ECO:0000256" key="1">
    <source>
        <dbReference type="SAM" id="MobiDB-lite"/>
    </source>
</evidence>
<protein>
    <submittedName>
        <fullName evidence="2">Uncharacterized protein</fullName>
    </submittedName>
</protein>
<gene>
    <name evidence="2" type="ORF">T10_7672</name>
</gene>
<evidence type="ECO:0000313" key="2">
    <source>
        <dbReference type="EMBL" id="KRZ70318.1"/>
    </source>
</evidence>
<name>A0A0V1MG43_9BILA</name>
<sequence>MYNCRPRSPRSTIQKFPPDRSSSSMRGRHPWTTFPPNARSVTLNYGGNLPPLIICGLATQAFRSSNA</sequence>
<feature type="compositionally biased region" description="Polar residues" evidence="1">
    <location>
        <begin position="9"/>
        <end position="25"/>
    </location>
</feature>
<accession>A0A0V1MG43</accession>
<dbReference type="EMBL" id="JYDO01000116">
    <property type="protein sequence ID" value="KRZ70318.1"/>
    <property type="molecule type" value="Genomic_DNA"/>
</dbReference>
<feature type="region of interest" description="Disordered" evidence="1">
    <location>
        <begin position="1"/>
        <end position="33"/>
    </location>
</feature>
<evidence type="ECO:0000313" key="3">
    <source>
        <dbReference type="Proteomes" id="UP000054843"/>
    </source>
</evidence>
<reference evidence="2 3" key="1">
    <citation type="submission" date="2015-01" db="EMBL/GenBank/DDBJ databases">
        <title>Evolution of Trichinella species and genotypes.</title>
        <authorList>
            <person name="Korhonen P.K."/>
            <person name="Edoardo P."/>
            <person name="Giuseppe L.R."/>
            <person name="Gasser R.B."/>
        </authorList>
    </citation>
    <scope>NUCLEOTIDE SEQUENCE [LARGE SCALE GENOMIC DNA]</scope>
    <source>
        <strain evidence="2">ISS1980</strain>
    </source>
</reference>
<organism evidence="2 3">
    <name type="scientific">Trichinella papuae</name>
    <dbReference type="NCBI Taxonomy" id="268474"/>
    <lineage>
        <taxon>Eukaryota</taxon>
        <taxon>Metazoa</taxon>
        <taxon>Ecdysozoa</taxon>
        <taxon>Nematoda</taxon>
        <taxon>Enoplea</taxon>
        <taxon>Dorylaimia</taxon>
        <taxon>Trichinellida</taxon>
        <taxon>Trichinellidae</taxon>
        <taxon>Trichinella</taxon>
    </lineage>
</organism>
<dbReference type="Proteomes" id="UP000054843">
    <property type="component" value="Unassembled WGS sequence"/>
</dbReference>
<keyword evidence="3" id="KW-1185">Reference proteome</keyword>